<organism evidence="2 3">
    <name type="scientific">Deinococcus gobiensis (strain DSM 21396 / JCM 16679 / CGMCC 1.7299 / I-0)</name>
    <dbReference type="NCBI Taxonomy" id="745776"/>
    <lineage>
        <taxon>Bacteria</taxon>
        <taxon>Thermotogati</taxon>
        <taxon>Deinococcota</taxon>
        <taxon>Deinococci</taxon>
        <taxon>Deinococcales</taxon>
        <taxon>Deinococcaceae</taxon>
        <taxon>Deinococcus</taxon>
    </lineage>
</organism>
<reference evidence="2 3" key="1">
    <citation type="journal article" date="2012" name="PLoS ONE">
        <title>Genome sequence and transcriptome analysis of the radioresistant bacterium Deinococcus gobiensis: insights into the extreme environmental adaptations.</title>
        <authorList>
            <person name="Yuan M."/>
            <person name="Chen M."/>
            <person name="Zhang W."/>
            <person name="Lu W."/>
            <person name="Wang J."/>
            <person name="Yang M."/>
            <person name="Zhao P."/>
            <person name="Tang R."/>
            <person name="Li X."/>
            <person name="Hao Y."/>
            <person name="Zhou Z."/>
            <person name="Zhan Y."/>
            <person name="Yu H."/>
            <person name="Teng C."/>
            <person name="Yan Y."/>
            <person name="Ping S."/>
            <person name="Wang Y."/>
            <person name="Lin M."/>
        </authorList>
    </citation>
    <scope>NUCLEOTIDE SEQUENCE [LARGE SCALE GENOMIC DNA]</scope>
    <source>
        <strain evidence="3">DSM 21396 / JCM 16679 / CGMCC 1.7299 / I-0</strain>
        <plasmid evidence="2">P2</plasmid>
    </source>
</reference>
<dbReference type="PROSITE" id="PS00383">
    <property type="entry name" value="TYR_PHOSPHATASE_1"/>
    <property type="match status" value="1"/>
</dbReference>
<dbReference type="KEGG" id="dgo:DGo_PB0422"/>
<dbReference type="EMBL" id="CP002193">
    <property type="protein sequence ID" value="AFD27691.1"/>
    <property type="molecule type" value="Genomic_DNA"/>
</dbReference>
<dbReference type="AlphaFoldDB" id="H8H2E4"/>
<dbReference type="GO" id="GO:0004721">
    <property type="term" value="F:phosphoprotein phosphatase activity"/>
    <property type="evidence" value="ECO:0007669"/>
    <property type="project" value="InterPro"/>
</dbReference>
<dbReference type="PATRIC" id="fig|745776.4.peg.3721"/>
<dbReference type="OrthoDB" id="1188001at2"/>
<feature type="domain" description="Tyrosine specific protein phosphatases" evidence="1">
    <location>
        <begin position="92"/>
        <end position="164"/>
    </location>
</feature>
<dbReference type="InterPro" id="IPR000387">
    <property type="entry name" value="Tyr_Pase_dom"/>
</dbReference>
<keyword evidence="3" id="KW-1185">Reference proteome</keyword>
<keyword evidence="2" id="KW-0614">Plasmid</keyword>
<evidence type="ECO:0000259" key="1">
    <source>
        <dbReference type="PROSITE" id="PS50056"/>
    </source>
</evidence>
<accession>H8H2E4</accession>
<name>H8H2E4_DEIGI</name>
<dbReference type="Gene3D" id="3.90.190.10">
    <property type="entry name" value="Protein tyrosine phosphatase superfamily"/>
    <property type="match status" value="1"/>
</dbReference>
<dbReference type="HOGENOM" id="CLU_1388261_0_0_0"/>
<protein>
    <recommendedName>
        <fullName evidence="1">Tyrosine specific protein phosphatases domain-containing protein</fullName>
    </recommendedName>
</protein>
<proteinExistence type="predicted"/>
<dbReference type="SUPFAM" id="SSF52799">
    <property type="entry name" value="(Phosphotyrosine protein) phosphatases II"/>
    <property type="match status" value="1"/>
</dbReference>
<sequence>MGLDYTAGCVNFRDVGEWLALIAGRPILQQHRLLRGGKLDHVRCAAMIDHPGSVLNLRRGPDQVAWLFGARPLHLPANDGLENYDTGHPKVRRWLCRVVQAAADPQTPLPLLVHCTSGKDRTGVAIAAILFNLGVDPALITEEYLLSDGEVQRDWIAQALEGFTKTDRYFTGVDLLTLRRRFCAPTSDEELHRSPF</sequence>
<evidence type="ECO:0000313" key="3">
    <source>
        <dbReference type="Proteomes" id="UP000007575"/>
    </source>
</evidence>
<dbReference type="InterPro" id="IPR029021">
    <property type="entry name" value="Prot-tyrosine_phosphatase-like"/>
</dbReference>
<gene>
    <name evidence="2" type="ordered locus">DGo_PB0422</name>
</gene>
<dbReference type="PROSITE" id="PS50056">
    <property type="entry name" value="TYR_PHOSPHATASE_2"/>
    <property type="match status" value="1"/>
</dbReference>
<dbReference type="InterPro" id="IPR016130">
    <property type="entry name" value="Tyr_Pase_AS"/>
</dbReference>
<evidence type="ECO:0000313" key="2">
    <source>
        <dbReference type="EMBL" id="AFD27691.1"/>
    </source>
</evidence>
<dbReference type="InterPro" id="IPR026893">
    <property type="entry name" value="Tyr/Ser_Pase_IphP-type"/>
</dbReference>
<dbReference type="RefSeq" id="WP_014686783.1">
    <property type="nucleotide sequence ID" value="NC_017791.1"/>
</dbReference>
<dbReference type="Proteomes" id="UP000007575">
    <property type="component" value="Plasmid P2"/>
</dbReference>
<geneLocation type="plasmid" evidence="2 3">
    <name>P2</name>
</geneLocation>
<dbReference type="Pfam" id="PF13350">
    <property type="entry name" value="Y_phosphatase3"/>
    <property type="match status" value="1"/>
</dbReference>